<dbReference type="STRING" id="13616.ENSMODP00000056144"/>
<dbReference type="InterPro" id="IPR017998">
    <property type="entry name" value="Chaperone_TCP-1"/>
</dbReference>
<dbReference type="InParanoid" id="A0A5F8H979"/>
<dbReference type="GO" id="GO:0005524">
    <property type="term" value="F:ATP binding"/>
    <property type="evidence" value="ECO:0007669"/>
    <property type="project" value="UniProtKB-KW"/>
</dbReference>
<dbReference type="Proteomes" id="UP000002280">
    <property type="component" value="Unplaced"/>
</dbReference>
<dbReference type="PROSITE" id="PS00750">
    <property type="entry name" value="TCP1_1"/>
    <property type="match status" value="1"/>
</dbReference>
<evidence type="ECO:0000256" key="7">
    <source>
        <dbReference type="ARBA" id="ARBA00022840"/>
    </source>
</evidence>
<evidence type="ECO:0000256" key="3">
    <source>
        <dbReference type="ARBA" id="ARBA00015836"/>
    </source>
</evidence>
<dbReference type="GO" id="GO:0032212">
    <property type="term" value="P:positive regulation of telomere maintenance via telomerase"/>
    <property type="evidence" value="ECO:0007669"/>
    <property type="project" value="Ensembl"/>
</dbReference>
<dbReference type="GO" id="GO:0005874">
    <property type="term" value="C:microtubule"/>
    <property type="evidence" value="ECO:0007669"/>
    <property type="project" value="Ensembl"/>
</dbReference>
<evidence type="ECO:0000256" key="12">
    <source>
        <dbReference type="RuleBase" id="RU365042"/>
    </source>
</evidence>
<dbReference type="GO" id="GO:0006457">
    <property type="term" value="P:protein folding"/>
    <property type="evidence" value="ECO:0000318"/>
    <property type="project" value="GO_Central"/>
</dbReference>
<feature type="region of interest" description="Disordered" evidence="13">
    <location>
        <begin position="556"/>
        <end position="576"/>
    </location>
</feature>
<sequence length="623" mass="67264">MVAPTTEPQWAPPPAQRAQRLGAEGSGPCSRARHCGPPEASRAGRAAGSRRAPDSQSKMMPTPVILLKEGTDSSQGIPQLVSNISACQVIAEAVRTTLGPRGMDKLIVDGRGKATISNDGATILKLLDVVHPAAKTLVDIAKSQDAEVGDGTTSVTLLAAEFLKQVKSYVEEGLHPQIIIRAFRTATQLAVNKIKEIAVTVKNEDKEEQRRLLEKCAMTALSSKLISQQKAAFAIMVVDAVMMLDDLLQLKMIGIKKVQGGALEESQLVAGVAFKKTFSYAGFEMQPKKYMNPTIALLNVELELKAEKDNAEVRVHTVEDYQAIVDAEWNILYDKLEKIYKSGAKVVLSKLPIGDVATQYFADRDMFCAGRVPEEDLRRTMMACGGSIQTSVNSLTPDVLGSCQLFEETQIGGERYNFFTGCPKAKTCTIILRGGAEQFMEETERSLHDAIMIVRRAIKNDSVVAGGGAIEMELSRYLRDYSRTIPGKQQLLIGAYAKALEIIPRQLCDNAGFDATNILNKLRAKHAQVGAQLAPPGTEPPVDTACGGLGETRAPLARGGDGRSLPPEGDTGHSLAVGPWEVTESRLAFPGPRHRPHWCSGPFIVPAGSMACGLGRCGYLCPW</sequence>
<dbReference type="GO" id="GO:0016887">
    <property type="term" value="F:ATP hydrolysis activity"/>
    <property type="evidence" value="ECO:0007669"/>
    <property type="project" value="InterPro"/>
</dbReference>
<evidence type="ECO:0000256" key="5">
    <source>
        <dbReference type="ARBA" id="ARBA00022741"/>
    </source>
</evidence>
<dbReference type="Bgee" id="ENSMODG00000016626">
    <property type="expression patterns" value="Expressed in forelimb bud and 20 other cell types or tissues"/>
</dbReference>
<dbReference type="PROSITE" id="PS00751">
    <property type="entry name" value="TCP1_2"/>
    <property type="match status" value="1"/>
</dbReference>
<dbReference type="SUPFAM" id="SSF48592">
    <property type="entry name" value="GroEL equatorial domain-like"/>
    <property type="match status" value="1"/>
</dbReference>
<dbReference type="GO" id="GO:0050821">
    <property type="term" value="P:protein stabilization"/>
    <property type="evidence" value="ECO:0007669"/>
    <property type="project" value="Ensembl"/>
</dbReference>
<keyword evidence="15" id="KW-1185">Reference proteome</keyword>
<dbReference type="InterPro" id="IPR053374">
    <property type="entry name" value="TCP-1_chaperonin"/>
</dbReference>
<dbReference type="FunFam" id="3.30.260.10:FF:000049">
    <property type="entry name" value="T-complex protein 1 subunit eta"/>
    <property type="match status" value="1"/>
</dbReference>
<keyword evidence="5 11" id="KW-0547">Nucleotide-binding</keyword>
<dbReference type="PANTHER" id="PTHR11353">
    <property type="entry name" value="CHAPERONIN"/>
    <property type="match status" value="1"/>
</dbReference>
<dbReference type="SUPFAM" id="SSF54849">
    <property type="entry name" value="GroEL-intermediate domain like"/>
    <property type="match status" value="1"/>
</dbReference>
<dbReference type="Gene3D" id="3.50.7.10">
    <property type="entry name" value="GroEL"/>
    <property type="match status" value="1"/>
</dbReference>
<dbReference type="GeneTree" id="ENSGT00550000074832"/>
<dbReference type="Gene3D" id="1.10.560.10">
    <property type="entry name" value="GroEL-like equatorial domain"/>
    <property type="match status" value="1"/>
</dbReference>
<comment type="catalytic activity">
    <reaction evidence="10">
        <text>ATP + H2O = ADP + phosphate + H(+)</text>
        <dbReference type="Rhea" id="RHEA:13065"/>
        <dbReference type="ChEBI" id="CHEBI:15377"/>
        <dbReference type="ChEBI" id="CHEBI:15378"/>
        <dbReference type="ChEBI" id="CHEBI:30616"/>
        <dbReference type="ChEBI" id="CHEBI:43474"/>
        <dbReference type="ChEBI" id="CHEBI:456216"/>
    </reaction>
</comment>
<dbReference type="FunFam" id="3.30.260.10:FF:000022">
    <property type="entry name" value="T-complex protein 1 subunit eta"/>
    <property type="match status" value="1"/>
</dbReference>
<dbReference type="InterPro" id="IPR002423">
    <property type="entry name" value="Cpn60/GroEL/TCP-1"/>
</dbReference>
<keyword evidence="6" id="KW-0378">Hydrolase</keyword>
<dbReference type="FunCoup" id="A0A5F8H979">
    <property type="interactions" value="2530"/>
</dbReference>
<evidence type="ECO:0000256" key="2">
    <source>
        <dbReference type="ARBA" id="ARBA00008020"/>
    </source>
</evidence>
<comment type="subunit">
    <text evidence="12">Heterooligomeric complex that forms two stacked rings.</text>
</comment>
<comment type="function">
    <text evidence="12">Molecular chaperone; assists the folding of proteins upon ATP hydrolysis. Known to play a role, in vitro, in the folding of actin and tubulin.</text>
</comment>
<dbReference type="Gene3D" id="3.30.260.10">
    <property type="entry name" value="TCP-1-like chaperonin intermediate domain"/>
    <property type="match status" value="1"/>
</dbReference>
<proteinExistence type="inferred from homology"/>
<evidence type="ECO:0000256" key="4">
    <source>
        <dbReference type="ARBA" id="ARBA00022490"/>
    </source>
</evidence>
<dbReference type="PRINTS" id="PR00304">
    <property type="entry name" value="TCOMPLEXTCP1"/>
</dbReference>
<protein>
    <recommendedName>
        <fullName evidence="3 12">T-complex protein 1 subunit eta</fullName>
        <shortName evidence="12">TCP-1-eta</shortName>
    </recommendedName>
    <alternativeName>
        <fullName evidence="9 12">CCT-eta</fullName>
    </alternativeName>
</protein>
<keyword evidence="4 12" id="KW-0963">Cytoplasm</keyword>
<evidence type="ECO:0000256" key="13">
    <source>
        <dbReference type="SAM" id="MobiDB-lite"/>
    </source>
</evidence>
<evidence type="ECO:0000256" key="6">
    <source>
        <dbReference type="ARBA" id="ARBA00022801"/>
    </source>
</evidence>
<organism evidence="14 15">
    <name type="scientific">Monodelphis domestica</name>
    <name type="common">Gray short-tailed opossum</name>
    <dbReference type="NCBI Taxonomy" id="13616"/>
    <lineage>
        <taxon>Eukaryota</taxon>
        <taxon>Metazoa</taxon>
        <taxon>Chordata</taxon>
        <taxon>Craniata</taxon>
        <taxon>Vertebrata</taxon>
        <taxon>Euteleostomi</taxon>
        <taxon>Mammalia</taxon>
        <taxon>Metatheria</taxon>
        <taxon>Didelphimorphia</taxon>
        <taxon>Didelphidae</taxon>
        <taxon>Monodelphis</taxon>
    </lineage>
</organism>
<dbReference type="CDD" id="cd03340">
    <property type="entry name" value="TCP1_eta"/>
    <property type="match status" value="1"/>
</dbReference>
<evidence type="ECO:0000313" key="14">
    <source>
        <dbReference type="Ensembl" id="ENSMODP00000056144.1"/>
    </source>
</evidence>
<dbReference type="Ensembl" id="ENSMODT00000082987.1">
    <property type="protein sequence ID" value="ENSMODP00000056144.1"/>
    <property type="gene ID" value="ENSMODG00000016626.4"/>
</dbReference>
<dbReference type="InterPro" id="IPR027409">
    <property type="entry name" value="GroEL-like_apical_dom_sf"/>
</dbReference>
<feature type="region of interest" description="Disordered" evidence="13">
    <location>
        <begin position="1"/>
        <end position="60"/>
    </location>
</feature>
<evidence type="ECO:0000256" key="10">
    <source>
        <dbReference type="ARBA" id="ARBA00049360"/>
    </source>
</evidence>
<dbReference type="Pfam" id="PF00118">
    <property type="entry name" value="Cpn60_TCP1"/>
    <property type="match status" value="1"/>
</dbReference>
<keyword evidence="7 11" id="KW-0067">ATP-binding</keyword>
<dbReference type="NCBIfam" id="NF041083">
    <property type="entry name" value="thermosome_beta"/>
    <property type="match status" value="1"/>
</dbReference>
<dbReference type="GO" id="GO:0140662">
    <property type="term" value="F:ATP-dependent protein folding chaperone"/>
    <property type="evidence" value="ECO:0007669"/>
    <property type="project" value="InterPro"/>
</dbReference>
<comment type="similarity">
    <text evidence="2 11">Belongs to the TCP-1 chaperonin family.</text>
</comment>
<dbReference type="SUPFAM" id="SSF52029">
    <property type="entry name" value="GroEL apical domain-like"/>
    <property type="match status" value="1"/>
</dbReference>
<dbReference type="AlphaFoldDB" id="A0A5F8H979"/>
<comment type="subcellular location">
    <subcellularLocation>
        <location evidence="1 12">Cytoplasm</location>
    </subcellularLocation>
</comment>
<evidence type="ECO:0000256" key="1">
    <source>
        <dbReference type="ARBA" id="ARBA00004496"/>
    </source>
</evidence>
<dbReference type="FunFam" id="3.50.7.10:FF:000006">
    <property type="entry name" value="T-complex protein 1 subunit eta"/>
    <property type="match status" value="1"/>
</dbReference>
<dbReference type="NCBIfam" id="TIGR02345">
    <property type="entry name" value="chap_CCT_eta"/>
    <property type="match status" value="1"/>
</dbReference>
<name>A0A5F8H979_MONDO</name>
<dbReference type="PROSITE" id="PS00995">
    <property type="entry name" value="TCP1_3"/>
    <property type="match status" value="1"/>
</dbReference>
<dbReference type="InterPro" id="IPR027410">
    <property type="entry name" value="TCP-1-like_intermed_sf"/>
</dbReference>
<evidence type="ECO:0000313" key="15">
    <source>
        <dbReference type="Proteomes" id="UP000002280"/>
    </source>
</evidence>
<evidence type="ECO:0000256" key="9">
    <source>
        <dbReference type="ARBA" id="ARBA00032221"/>
    </source>
</evidence>
<dbReference type="InterPro" id="IPR002194">
    <property type="entry name" value="Chaperonin_TCP-1_CS"/>
</dbReference>
<dbReference type="GO" id="GO:0051082">
    <property type="term" value="F:unfolded protein binding"/>
    <property type="evidence" value="ECO:0000318"/>
    <property type="project" value="GO_Central"/>
</dbReference>
<reference evidence="14" key="1">
    <citation type="journal article" date="2007" name="Nature">
        <title>Genome of the marsupial Monodelphis domestica reveals innovation in non-coding sequences.</title>
        <authorList>
            <person name="Mikkelsen T.S."/>
            <person name="Wakefield M.J."/>
            <person name="Aken B."/>
            <person name="Amemiya C.T."/>
            <person name="Chang J.L."/>
            <person name="Duke S."/>
            <person name="Garber M."/>
            <person name="Gentles A.J."/>
            <person name="Goodstadt L."/>
            <person name="Heger A."/>
            <person name="Jurka J."/>
            <person name="Kamal M."/>
            <person name="Mauceli E."/>
            <person name="Searle S.M."/>
            <person name="Sharpe T."/>
            <person name="Baker M.L."/>
            <person name="Batzer M.A."/>
            <person name="Benos P.V."/>
            <person name="Belov K."/>
            <person name="Clamp M."/>
            <person name="Cook A."/>
            <person name="Cuff J."/>
            <person name="Das R."/>
            <person name="Davidow L."/>
            <person name="Deakin J.E."/>
            <person name="Fazzari M.J."/>
            <person name="Glass J.L."/>
            <person name="Grabherr M."/>
            <person name="Greally J.M."/>
            <person name="Gu W."/>
            <person name="Hore T.A."/>
            <person name="Huttley G.A."/>
            <person name="Kleber M."/>
            <person name="Jirtle R.L."/>
            <person name="Koina E."/>
            <person name="Lee J.T."/>
            <person name="Mahony S."/>
            <person name="Marra M.A."/>
            <person name="Miller R.D."/>
            <person name="Nicholls R.D."/>
            <person name="Oda M."/>
            <person name="Papenfuss A.T."/>
            <person name="Parra Z.E."/>
            <person name="Pollock D.D."/>
            <person name="Ray D.A."/>
            <person name="Schein J.E."/>
            <person name="Speed T.P."/>
            <person name="Thompson K."/>
            <person name="VandeBerg J.L."/>
            <person name="Wade C.M."/>
            <person name="Walker J.A."/>
            <person name="Waters P.D."/>
            <person name="Webber C."/>
            <person name="Weidman J.R."/>
            <person name="Xie X."/>
            <person name="Zody M.C."/>
            <person name="Baldwin J."/>
            <person name="Abdouelleil A."/>
            <person name="Abdulkadir J."/>
            <person name="Abebe A."/>
            <person name="Abera B."/>
            <person name="Abreu J."/>
            <person name="Acer S.C."/>
            <person name="Aftuck L."/>
            <person name="Alexander A."/>
            <person name="An P."/>
            <person name="Anderson E."/>
            <person name="Anderson S."/>
            <person name="Arachi H."/>
            <person name="Azer M."/>
            <person name="Bachantsang P."/>
            <person name="Barry A."/>
            <person name="Bayul T."/>
            <person name="Berlin A."/>
            <person name="Bessette D."/>
            <person name="Bloom T."/>
            <person name="Bloom T."/>
            <person name="Boguslavskiy L."/>
            <person name="Bonnet C."/>
            <person name="Boukhgalter B."/>
            <person name="Bourzgui I."/>
            <person name="Brown A."/>
            <person name="Cahill P."/>
            <person name="Channer S."/>
            <person name="Cheshatsang Y."/>
            <person name="Chuda L."/>
            <person name="Citroen M."/>
            <person name="Collymore A."/>
            <person name="Cooke P."/>
            <person name="Costello M."/>
            <person name="D'Aco K."/>
            <person name="Daza R."/>
            <person name="De Haan G."/>
            <person name="DeGray S."/>
            <person name="DeMaso C."/>
            <person name="Dhargay N."/>
            <person name="Dooley K."/>
            <person name="Dooley E."/>
            <person name="Doricent M."/>
            <person name="Dorje P."/>
            <person name="Dorjee K."/>
            <person name="Dupes A."/>
            <person name="Elong R."/>
            <person name="Falk J."/>
            <person name="Farina A."/>
            <person name="Faro S."/>
            <person name="Ferguson D."/>
            <person name="Fisher S."/>
            <person name="Foley C.D."/>
            <person name="Franke A."/>
            <person name="Friedrich D."/>
            <person name="Gadbois L."/>
            <person name="Gearin G."/>
            <person name="Gearin C.R."/>
            <person name="Giannoukos G."/>
            <person name="Goode T."/>
            <person name="Graham J."/>
            <person name="Grandbois E."/>
            <person name="Grewal S."/>
            <person name="Gyaltsen K."/>
            <person name="Hafez N."/>
            <person name="Hagos B."/>
            <person name="Hall J."/>
            <person name="Henson C."/>
            <person name="Hollinger A."/>
            <person name="Honan T."/>
            <person name="Huard M.D."/>
            <person name="Hughes L."/>
            <person name="Hurhula B."/>
            <person name="Husby M.E."/>
            <person name="Kamat A."/>
            <person name="Kanga B."/>
            <person name="Kashin S."/>
            <person name="Khazanovich D."/>
            <person name="Kisner P."/>
            <person name="Lance K."/>
            <person name="Lara M."/>
            <person name="Lee W."/>
            <person name="Lennon N."/>
            <person name="Letendre F."/>
            <person name="LeVine R."/>
            <person name="Lipovsky A."/>
            <person name="Liu X."/>
            <person name="Liu J."/>
            <person name="Liu S."/>
            <person name="Lokyitsang T."/>
            <person name="Lokyitsang Y."/>
            <person name="Lubonja R."/>
            <person name="Lui A."/>
            <person name="MacDonald P."/>
            <person name="Magnisalis V."/>
            <person name="Maru K."/>
            <person name="Matthews C."/>
            <person name="McCusker W."/>
            <person name="McDonough S."/>
            <person name="Mehta T."/>
            <person name="Meldrim J."/>
            <person name="Meneus L."/>
            <person name="Mihai O."/>
            <person name="Mihalev A."/>
            <person name="Mihova T."/>
            <person name="Mittelman R."/>
            <person name="Mlenga V."/>
            <person name="Montmayeur A."/>
            <person name="Mulrain L."/>
            <person name="Navidi A."/>
            <person name="Naylor J."/>
            <person name="Negash T."/>
            <person name="Nguyen T."/>
            <person name="Nguyen N."/>
            <person name="Nicol R."/>
            <person name="Norbu C."/>
            <person name="Norbu N."/>
            <person name="Novod N."/>
            <person name="O'Neill B."/>
            <person name="Osman S."/>
            <person name="Markiewicz E."/>
            <person name="Oyono O.L."/>
            <person name="Patti C."/>
            <person name="Phunkhang P."/>
            <person name="Pierre F."/>
            <person name="Priest M."/>
            <person name="Raghuraman S."/>
            <person name="Rege F."/>
            <person name="Reyes R."/>
            <person name="Rise C."/>
            <person name="Rogov P."/>
            <person name="Ross K."/>
            <person name="Ryan E."/>
            <person name="Settipalli S."/>
            <person name="Shea T."/>
            <person name="Sherpa N."/>
            <person name="Shi L."/>
            <person name="Shih D."/>
            <person name="Sparrow T."/>
            <person name="Spaulding J."/>
            <person name="Stalker J."/>
            <person name="Stange-Thomann N."/>
            <person name="Stavropoulos S."/>
            <person name="Stone C."/>
            <person name="Strader C."/>
            <person name="Tesfaye S."/>
            <person name="Thomson T."/>
            <person name="Thoulutsang Y."/>
            <person name="Thoulutsang D."/>
            <person name="Topham K."/>
            <person name="Topping I."/>
            <person name="Tsamla T."/>
            <person name="Vassiliev H."/>
            <person name="Vo A."/>
            <person name="Wangchuk T."/>
            <person name="Wangdi T."/>
            <person name="Weiand M."/>
            <person name="Wilkinson J."/>
            <person name="Wilson A."/>
            <person name="Yadav S."/>
            <person name="Young G."/>
            <person name="Yu Q."/>
            <person name="Zembek L."/>
            <person name="Zhong D."/>
            <person name="Zimmer A."/>
            <person name="Zwirko Z."/>
            <person name="Jaffe D.B."/>
            <person name="Alvarez P."/>
            <person name="Brockman W."/>
            <person name="Butler J."/>
            <person name="Chin C."/>
            <person name="Gnerre S."/>
            <person name="MacCallum I."/>
            <person name="Graves J.A."/>
            <person name="Ponting C.P."/>
            <person name="Breen M."/>
            <person name="Samollow P.B."/>
            <person name="Lander E.S."/>
            <person name="Lindblad-Toh K."/>
        </authorList>
    </citation>
    <scope>NUCLEOTIDE SEQUENCE [LARGE SCALE GENOMIC DNA]</scope>
</reference>
<accession>A0A5F8H979</accession>
<evidence type="ECO:0000256" key="8">
    <source>
        <dbReference type="ARBA" id="ARBA00023186"/>
    </source>
</evidence>
<gene>
    <name evidence="14" type="primary">CCT7</name>
</gene>
<keyword evidence="8 11" id="KW-0143">Chaperone</keyword>
<dbReference type="InterPro" id="IPR012720">
    <property type="entry name" value="Chap_CCT_eta"/>
</dbReference>
<reference evidence="14" key="2">
    <citation type="submission" date="2025-08" db="UniProtKB">
        <authorList>
            <consortium name="Ensembl"/>
        </authorList>
    </citation>
    <scope>IDENTIFICATION</scope>
</reference>
<dbReference type="InterPro" id="IPR027413">
    <property type="entry name" value="GROEL-like_equatorial_sf"/>
</dbReference>
<dbReference type="FunFam" id="1.10.560.10:FF:000045">
    <property type="entry name" value="T-complex protein 1 subunit eta"/>
    <property type="match status" value="1"/>
</dbReference>
<feature type="compositionally biased region" description="Low complexity" evidence="13">
    <location>
        <begin position="40"/>
        <end position="50"/>
    </location>
</feature>
<dbReference type="GO" id="GO:0005832">
    <property type="term" value="C:chaperonin-containing T-complex"/>
    <property type="evidence" value="ECO:0000318"/>
    <property type="project" value="GO_Central"/>
</dbReference>
<reference evidence="14" key="3">
    <citation type="submission" date="2025-09" db="UniProtKB">
        <authorList>
            <consortium name="Ensembl"/>
        </authorList>
    </citation>
    <scope>IDENTIFICATION</scope>
</reference>
<evidence type="ECO:0000256" key="11">
    <source>
        <dbReference type="RuleBase" id="RU004187"/>
    </source>
</evidence>